<dbReference type="Gene3D" id="3.40.50.150">
    <property type="entry name" value="Vaccinia Virus protein VP39"/>
    <property type="match status" value="1"/>
</dbReference>
<dbReference type="GO" id="GO:0106335">
    <property type="term" value="F:tRNA (5-carboxymethyluridine(34)-5-O)-methyltransferase activity"/>
    <property type="evidence" value="ECO:0007669"/>
    <property type="project" value="TreeGrafter"/>
</dbReference>
<comment type="caution">
    <text evidence="5">The sequence shown here is derived from an EMBL/GenBank/DDBJ whole genome shotgun (WGS) entry which is preliminary data.</text>
</comment>
<dbReference type="OrthoDB" id="271595at2759"/>
<dbReference type="GO" id="GO:0005634">
    <property type="term" value="C:nucleus"/>
    <property type="evidence" value="ECO:0007669"/>
    <property type="project" value="TreeGrafter"/>
</dbReference>
<dbReference type="Proteomes" id="UP000217199">
    <property type="component" value="Unassembled WGS sequence"/>
</dbReference>
<dbReference type="InterPro" id="IPR041698">
    <property type="entry name" value="Methyltransf_25"/>
</dbReference>
<feature type="region of interest" description="Disordered" evidence="3">
    <location>
        <begin position="196"/>
        <end position="220"/>
    </location>
</feature>
<dbReference type="GO" id="GO:0002098">
    <property type="term" value="P:tRNA wobble uridine modification"/>
    <property type="evidence" value="ECO:0007669"/>
    <property type="project" value="TreeGrafter"/>
</dbReference>
<dbReference type="InParanoid" id="A0A286UVU6"/>
<dbReference type="AlphaFoldDB" id="A0A286UVU6"/>
<dbReference type="GO" id="GO:0005737">
    <property type="term" value="C:cytoplasm"/>
    <property type="evidence" value="ECO:0007669"/>
    <property type="project" value="TreeGrafter"/>
</dbReference>
<dbReference type="PANTHER" id="PTHR13069:SF21">
    <property type="entry name" value="ALKYLATED DNA REPAIR PROTEIN ALKB HOMOLOG 8"/>
    <property type="match status" value="1"/>
</dbReference>
<reference evidence="5 6" key="1">
    <citation type="journal article" date="2017" name="Mol. Ecol.">
        <title>Comparative and population genomic landscape of Phellinus noxius: A hypervariable fungus causing root rot in trees.</title>
        <authorList>
            <person name="Chung C.L."/>
            <person name="Lee T.J."/>
            <person name="Akiba M."/>
            <person name="Lee H.H."/>
            <person name="Kuo T.H."/>
            <person name="Liu D."/>
            <person name="Ke H.M."/>
            <person name="Yokoi T."/>
            <person name="Roa M.B."/>
            <person name="Lu M.J."/>
            <person name="Chang Y.Y."/>
            <person name="Ann P.J."/>
            <person name="Tsai J.N."/>
            <person name="Chen C.Y."/>
            <person name="Tzean S.S."/>
            <person name="Ota Y."/>
            <person name="Hattori T."/>
            <person name="Sahashi N."/>
            <person name="Liou R.F."/>
            <person name="Kikuchi T."/>
            <person name="Tsai I.J."/>
        </authorList>
    </citation>
    <scope>NUCLEOTIDE SEQUENCE [LARGE SCALE GENOMIC DNA]</scope>
    <source>
        <strain evidence="5 6">FFPRI411160</strain>
    </source>
</reference>
<name>A0A286UVU6_9AGAM</name>
<proteinExistence type="predicted"/>
<sequence>MPKEVTPAPTLVGAPGSYEDTHVHNVYDSIAHHFSSTRYKPWPVVAAFLESIPAGYVGLDAGTGNGKYLISPKEREGKTWTIGLDRSIRLLEFAKRAGDKDRECILSDVLDTCWRPGVFDFAISIATIHHLATPVRRKLAVQSLLRSLSPYHGRGLIYVWAIQQDDLSKRSVPVTGEEAQSGQDVFVPWVLNNGPSSTKSKTSSIEKSNTSDPSPCTENQEAPVYNRYYHMFDRGELRELVLSAAKELNICVDPTDETQTLGSGSKRYIEITKDDWERSNYYVEFRLFKG</sequence>
<dbReference type="Pfam" id="PF13649">
    <property type="entry name" value="Methyltransf_25"/>
    <property type="match status" value="1"/>
</dbReference>
<gene>
    <name evidence="5" type="ORF">PNOK_0074200</name>
</gene>
<keyword evidence="2" id="KW-0808">Transferase</keyword>
<evidence type="ECO:0000259" key="4">
    <source>
        <dbReference type="Pfam" id="PF13649"/>
    </source>
</evidence>
<dbReference type="STRING" id="2282107.A0A286UVU6"/>
<evidence type="ECO:0000313" key="6">
    <source>
        <dbReference type="Proteomes" id="UP000217199"/>
    </source>
</evidence>
<dbReference type="GO" id="GO:0030488">
    <property type="term" value="P:tRNA methylation"/>
    <property type="evidence" value="ECO:0007669"/>
    <property type="project" value="TreeGrafter"/>
</dbReference>
<dbReference type="EMBL" id="NBII01000001">
    <property type="protein sequence ID" value="PAV23674.1"/>
    <property type="molecule type" value="Genomic_DNA"/>
</dbReference>
<dbReference type="GO" id="GO:0000049">
    <property type="term" value="F:tRNA binding"/>
    <property type="evidence" value="ECO:0007669"/>
    <property type="project" value="TreeGrafter"/>
</dbReference>
<evidence type="ECO:0000256" key="2">
    <source>
        <dbReference type="ARBA" id="ARBA00022679"/>
    </source>
</evidence>
<dbReference type="GO" id="GO:0008757">
    <property type="term" value="F:S-adenosylmethionine-dependent methyltransferase activity"/>
    <property type="evidence" value="ECO:0007669"/>
    <property type="project" value="InterPro"/>
</dbReference>
<evidence type="ECO:0000256" key="3">
    <source>
        <dbReference type="SAM" id="MobiDB-lite"/>
    </source>
</evidence>
<organism evidence="5 6">
    <name type="scientific">Pyrrhoderma noxium</name>
    <dbReference type="NCBI Taxonomy" id="2282107"/>
    <lineage>
        <taxon>Eukaryota</taxon>
        <taxon>Fungi</taxon>
        <taxon>Dikarya</taxon>
        <taxon>Basidiomycota</taxon>
        <taxon>Agaricomycotina</taxon>
        <taxon>Agaricomycetes</taxon>
        <taxon>Hymenochaetales</taxon>
        <taxon>Hymenochaetaceae</taxon>
        <taxon>Pyrrhoderma</taxon>
    </lineage>
</organism>
<protein>
    <submittedName>
        <fullName evidence="5">S-adenosyl-L-methionine-dependent methyltransferase</fullName>
    </submittedName>
</protein>
<dbReference type="InterPro" id="IPR051422">
    <property type="entry name" value="AlkB_tRNA_MeTrf/Diox"/>
</dbReference>
<feature type="domain" description="Methyltransferase" evidence="4">
    <location>
        <begin position="59"/>
        <end position="150"/>
    </location>
</feature>
<evidence type="ECO:0000256" key="1">
    <source>
        <dbReference type="ARBA" id="ARBA00022603"/>
    </source>
</evidence>
<dbReference type="PANTHER" id="PTHR13069">
    <property type="entry name" value="ALKYLATED DNA REPAIR PROTEIN ALKB HOMOLOG 8"/>
    <property type="match status" value="1"/>
</dbReference>
<dbReference type="SUPFAM" id="SSF53335">
    <property type="entry name" value="S-adenosyl-L-methionine-dependent methyltransferases"/>
    <property type="match status" value="1"/>
</dbReference>
<feature type="compositionally biased region" description="Low complexity" evidence="3">
    <location>
        <begin position="196"/>
        <end position="211"/>
    </location>
</feature>
<dbReference type="CDD" id="cd02440">
    <property type="entry name" value="AdoMet_MTases"/>
    <property type="match status" value="1"/>
</dbReference>
<evidence type="ECO:0000313" key="5">
    <source>
        <dbReference type="EMBL" id="PAV23674.1"/>
    </source>
</evidence>
<dbReference type="InterPro" id="IPR029063">
    <property type="entry name" value="SAM-dependent_MTases_sf"/>
</dbReference>
<accession>A0A286UVU6</accession>
<keyword evidence="6" id="KW-1185">Reference proteome</keyword>
<dbReference type="FunCoup" id="A0A286UVU6">
    <property type="interactions" value="367"/>
</dbReference>
<keyword evidence="1 5" id="KW-0489">Methyltransferase</keyword>